<dbReference type="EMBL" id="JARK01001349">
    <property type="protein sequence ID" value="EYC24668.1"/>
    <property type="molecule type" value="Genomic_DNA"/>
</dbReference>
<evidence type="ECO:0000313" key="3">
    <source>
        <dbReference type="Proteomes" id="UP000024635"/>
    </source>
</evidence>
<name>A0A016VD61_9BILA</name>
<dbReference type="Proteomes" id="UP000024635">
    <property type="component" value="Unassembled WGS sequence"/>
</dbReference>
<feature type="compositionally biased region" description="Polar residues" evidence="1">
    <location>
        <begin position="1"/>
        <end position="10"/>
    </location>
</feature>
<feature type="compositionally biased region" description="Polar residues" evidence="1">
    <location>
        <begin position="26"/>
        <end position="39"/>
    </location>
</feature>
<reference evidence="3" key="1">
    <citation type="journal article" date="2015" name="Nat. Genet.">
        <title>The genome and transcriptome of the zoonotic hookworm Ancylostoma ceylanicum identify infection-specific gene families.</title>
        <authorList>
            <person name="Schwarz E.M."/>
            <person name="Hu Y."/>
            <person name="Antoshechkin I."/>
            <person name="Miller M.M."/>
            <person name="Sternberg P.W."/>
            <person name="Aroian R.V."/>
        </authorList>
    </citation>
    <scope>NUCLEOTIDE SEQUENCE</scope>
    <source>
        <strain evidence="3">HY135</strain>
    </source>
</reference>
<dbReference type="AlphaFoldDB" id="A0A016VD61"/>
<feature type="region of interest" description="Disordered" evidence="1">
    <location>
        <begin position="1"/>
        <end position="39"/>
    </location>
</feature>
<comment type="caution">
    <text evidence="2">The sequence shown here is derived from an EMBL/GenBank/DDBJ whole genome shotgun (WGS) entry which is preliminary data.</text>
</comment>
<protein>
    <submittedName>
        <fullName evidence="2">Uncharacterized protein</fullName>
    </submittedName>
</protein>
<keyword evidence="3" id="KW-1185">Reference proteome</keyword>
<proteinExistence type="predicted"/>
<accession>A0A016VD61</accession>
<sequence>MGFMNANTSETRSRLDSNTVERETPPTLSKSGIFSQSKSTSTMELQKRKKCSAKTCPEREVNVKHCATQLWISNGVEAVIGKDCDLPLKPLSLPECLF</sequence>
<evidence type="ECO:0000256" key="1">
    <source>
        <dbReference type="SAM" id="MobiDB-lite"/>
    </source>
</evidence>
<feature type="compositionally biased region" description="Basic and acidic residues" evidence="1">
    <location>
        <begin position="11"/>
        <end position="24"/>
    </location>
</feature>
<gene>
    <name evidence="2" type="primary">Acey_s0013.g2041</name>
    <name evidence="2" type="ORF">Y032_0013g2041</name>
</gene>
<organism evidence="2 3">
    <name type="scientific">Ancylostoma ceylanicum</name>
    <dbReference type="NCBI Taxonomy" id="53326"/>
    <lineage>
        <taxon>Eukaryota</taxon>
        <taxon>Metazoa</taxon>
        <taxon>Ecdysozoa</taxon>
        <taxon>Nematoda</taxon>
        <taxon>Chromadorea</taxon>
        <taxon>Rhabditida</taxon>
        <taxon>Rhabditina</taxon>
        <taxon>Rhabditomorpha</taxon>
        <taxon>Strongyloidea</taxon>
        <taxon>Ancylostomatidae</taxon>
        <taxon>Ancylostomatinae</taxon>
        <taxon>Ancylostoma</taxon>
    </lineage>
</organism>
<evidence type="ECO:0000313" key="2">
    <source>
        <dbReference type="EMBL" id="EYC24668.1"/>
    </source>
</evidence>